<evidence type="ECO:0000256" key="12">
    <source>
        <dbReference type="RuleBase" id="RU362010"/>
    </source>
</evidence>
<organism evidence="13 14">
    <name type="scientific">Cohnella nanjingensis</name>
    <dbReference type="NCBI Taxonomy" id="1387779"/>
    <lineage>
        <taxon>Bacteria</taxon>
        <taxon>Bacillati</taxon>
        <taxon>Bacillota</taxon>
        <taxon>Bacilli</taxon>
        <taxon>Bacillales</taxon>
        <taxon>Paenibacillaceae</taxon>
        <taxon>Cohnella</taxon>
    </lineage>
</organism>
<evidence type="ECO:0000313" key="13">
    <source>
        <dbReference type="EMBL" id="MBB6674027.1"/>
    </source>
</evidence>
<proteinExistence type="inferred from homology"/>
<keyword evidence="8 12" id="KW-0406">Ion transport</keyword>
<comment type="similarity">
    <text evidence="2 12">Belongs to the CorA metal ion transporter (MIT) (TC 1.A.35) family.</text>
</comment>
<comment type="caution">
    <text evidence="13">The sequence shown here is derived from an EMBL/GenBank/DDBJ whole genome shotgun (WGS) entry which is preliminary data.</text>
</comment>
<feature type="transmembrane region" description="Helical" evidence="12">
    <location>
        <begin position="287"/>
        <end position="307"/>
    </location>
</feature>
<evidence type="ECO:0000256" key="11">
    <source>
        <dbReference type="ARBA" id="ARBA00045497"/>
    </source>
</evidence>
<evidence type="ECO:0000256" key="4">
    <source>
        <dbReference type="ARBA" id="ARBA00022475"/>
    </source>
</evidence>
<sequence>MTFMLLYDTRSKTVQEAPIRLPSEGEIAWISLVSAPTDEIERVLTDTFHCHPLIVEDCVKLNQRPKLDRYDKHMLLTFFQASKDLSTVEIEHVIGPNYVITVAHQEVESLSQAAADFRNAAPRFMEFSGAILYRLLDRCVDDYADLTDKVENLIDGHERALFRNPNVRIAGDVFRLKRRLHTIRRILADEKAALAQLTHQQFPYSRQEADVYFVDLYDHLSRVLDSIDSFRESLTGLLELQLNMKSDRMNEIMKTLTIVSSIFLPLTFVVGLYGMNFRVMPELNWKYGYGMVWIVMLVISGGLWWYYKRKKWL</sequence>
<comment type="catalytic activity">
    <reaction evidence="10">
        <text>Mg(2+)(in) = Mg(2+)(out)</text>
        <dbReference type="Rhea" id="RHEA:29827"/>
        <dbReference type="ChEBI" id="CHEBI:18420"/>
    </reaction>
</comment>
<keyword evidence="6 12" id="KW-0460">Magnesium</keyword>
<gene>
    <name evidence="12 13" type="primary">corA</name>
    <name evidence="13" type="ORF">H7C19_25420</name>
</gene>
<dbReference type="GO" id="GO:0050897">
    <property type="term" value="F:cobalt ion binding"/>
    <property type="evidence" value="ECO:0007669"/>
    <property type="project" value="TreeGrafter"/>
</dbReference>
<evidence type="ECO:0000256" key="10">
    <source>
        <dbReference type="ARBA" id="ARBA00034269"/>
    </source>
</evidence>
<dbReference type="Pfam" id="PF01544">
    <property type="entry name" value="CorA"/>
    <property type="match status" value="1"/>
</dbReference>
<keyword evidence="3 12" id="KW-0813">Transport</keyword>
<evidence type="ECO:0000313" key="14">
    <source>
        <dbReference type="Proteomes" id="UP000547209"/>
    </source>
</evidence>
<dbReference type="Gene3D" id="3.30.460.20">
    <property type="entry name" value="CorA soluble domain-like"/>
    <property type="match status" value="1"/>
</dbReference>
<dbReference type="AlphaFoldDB" id="A0A7X0RUP1"/>
<dbReference type="InterPro" id="IPR045863">
    <property type="entry name" value="CorA_TM1_TM2"/>
</dbReference>
<evidence type="ECO:0000256" key="7">
    <source>
        <dbReference type="ARBA" id="ARBA00022989"/>
    </source>
</evidence>
<dbReference type="CDD" id="cd12822">
    <property type="entry name" value="TmCorA-like"/>
    <property type="match status" value="1"/>
</dbReference>
<evidence type="ECO:0000256" key="3">
    <source>
        <dbReference type="ARBA" id="ARBA00022448"/>
    </source>
</evidence>
<dbReference type="PANTHER" id="PTHR46494">
    <property type="entry name" value="CORA FAMILY METAL ION TRANSPORTER (EUROFUNG)"/>
    <property type="match status" value="1"/>
</dbReference>
<evidence type="ECO:0000256" key="1">
    <source>
        <dbReference type="ARBA" id="ARBA00004651"/>
    </source>
</evidence>
<accession>A0A7X0RUP1</accession>
<dbReference type="InterPro" id="IPR004488">
    <property type="entry name" value="Mg/Co-transport_prot_CorA"/>
</dbReference>
<evidence type="ECO:0000256" key="9">
    <source>
        <dbReference type="ARBA" id="ARBA00023136"/>
    </source>
</evidence>
<name>A0A7X0RUP1_9BACL</name>
<dbReference type="InterPro" id="IPR045861">
    <property type="entry name" value="CorA_cytoplasmic_dom"/>
</dbReference>
<keyword evidence="9 12" id="KW-0472">Membrane</keyword>
<dbReference type="EMBL" id="JACJVP010000043">
    <property type="protein sequence ID" value="MBB6674027.1"/>
    <property type="molecule type" value="Genomic_DNA"/>
</dbReference>
<dbReference type="GO" id="GO:0015095">
    <property type="term" value="F:magnesium ion transmembrane transporter activity"/>
    <property type="evidence" value="ECO:0007669"/>
    <property type="project" value="UniProtKB-UniRule"/>
</dbReference>
<reference evidence="13 14" key="1">
    <citation type="submission" date="2020-08" db="EMBL/GenBank/DDBJ databases">
        <title>Cohnella phylogeny.</title>
        <authorList>
            <person name="Dunlap C."/>
        </authorList>
    </citation>
    <scope>NUCLEOTIDE SEQUENCE [LARGE SCALE GENOMIC DNA]</scope>
    <source>
        <strain evidence="13 14">DSM 28246</strain>
    </source>
</reference>
<dbReference type="FunFam" id="1.20.58.340:FF:000004">
    <property type="entry name" value="Magnesium transport protein CorA"/>
    <property type="match status" value="1"/>
</dbReference>
<evidence type="ECO:0000256" key="5">
    <source>
        <dbReference type="ARBA" id="ARBA00022692"/>
    </source>
</evidence>
<keyword evidence="4 12" id="KW-1003">Cell membrane</keyword>
<dbReference type="Proteomes" id="UP000547209">
    <property type="component" value="Unassembled WGS sequence"/>
</dbReference>
<dbReference type="Gene3D" id="1.20.58.340">
    <property type="entry name" value="Magnesium transport protein CorA, transmembrane region"/>
    <property type="match status" value="2"/>
</dbReference>
<keyword evidence="5 12" id="KW-0812">Transmembrane</keyword>
<dbReference type="SUPFAM" id="SSF143865">
    <property type="entry name" value="CorA soluble domain-like"/>
    <property type="match status" value="1"/>
</dbReference>
<dbReference type="GO" id="GO:0015087">
    <property type="term" value="F:cobalt ion transmembrane transporter activity"/>
    <property type="evidence" value="ECO:0007669"/>
    <property type="project" value="UniProtKB-UniRule"/>
</dbReference>
<evidence type="ECO:0000256" key="8">
    <source>
        <dbReference type="ARBA" id="ARBA00023065"/>
    </source>
</evidence>
<comment type="subcellular location">
    <subcellularLocation>
        <location evidence="1">Cell membrane</location>
        <topology evidence="1">Multi-pass membrane protein</topology>
    </subcellularLocation>
    <subcellularLocation>
        <location evidence="12">Membrane</location>
        <topology evidence="12">Multi-pass membrane protein</topology>
    </subcellularLocation>
</comment>
<dbReference type="GO" id="GO:0000287">
    <property type="term" value="F:magnesium ion binding"/>
    <property type="evidence" value="ECO:0007669"/>
    <property type="project" value="TreeGrafter"/>
</dbReference>
<dbReference type="InterPro" id="IPR002523">
    <property type="entry name" value="MgTranspt_CorA/ZnTranspt_ZntB"/>
</dbReference>
<evidence type="ECO:0000256" key="2">
    <source>
        <dbReference type="ARBA" id="ARBA00009765"/>
    </source>
</evidence>
<keyword evidence="14" id="KW-1185">Reference proteome</keyword>
<feature type="transmembrane region" description="Helical" evidence="12">
    <location>
        <begin position="255"/>
        <end position="275"/>
    </location>
</feature>
<dbReference type="GO" id="GO:0005886">
    <property type="term" value="C:plasma membrane"/>
    <property type="evidence" value="ECO:0007669"/>
    <property type="project" value="UniProtKB-SubCell"/>
</dbReference>
<comment type="function">
    <text evidence="11">Mediates influx of magnesium ions. Alternates between open and closed states. Activated by low cytoplasmic Mg(2+) levels. Inactive when cytoplasmic Mg(2+) levels are high.</text>
</comment>
<dbReference type="NCBIfam" id="TIGR00383">
    <property type="entry name" value="corA"/>
    <property type="match status" value="1"/>
</dbReference>
<dbReference type="SUPFAM" id="SSF144083">
    <property type="entry name" value="Magnesium transport protein CorA, transmembrane region"/>
    <property type="match status" value="1"/>
</dbReference>
<protein>
    <recommendedName>
        <fullName evidence="12">Magnesium transport protein CorA</fullName>
    </recommendedName>
</protein>
<evidence type="ECO:0000256" key="6">
    <source>
        <dbReference type="ARBA" id="ARBA00022842"/>
    </source>
</evidence>
<keyword evidence="7 12" id="KW-1133">Transmembrane helix</keyword>
<dbReference type="PANTHER" id="PTHR46494:SF1">
    <property type="entry name" value="CORA FAMILY METAL ION TRANSPORTER (EUROFUNG)"/>
    <property type="match status" value="1"/>
</dbReference>